<dbReference type="PANTHER" id="PTHR47676">
    <property type="entry name" value="OS01G0225100 PROTEIN"/>
    <property type="match status" value="1"/>
</dbReference>
<name>A0A830B939_9LAMI</name>
<dbReference type="InterPro" id="IPR013899">
    <property type="entry name" value="DUF1771"/>
</dbReference>
<organism evidence="3 4">
    <name type="scientific">Phtheirospermum japonicum</name>
    <dbReference type="NCBI Taxonomy" id="374723"/>
    <lineage>
        <taxon>Eukaryota</taxon>
        <taxon>Viridiplantae</taxon>
        <taxon>Streptophyta</taxon>
        <taxon>Embryophyta</taxon>
        <taxon>Tracheophyta</taxon>
        <taxon>Spermatophyta</taxon>
        <taxon>Magnoliopsida</taxon>
        <taxon>eudicotyledons</taxon>
        <taxon>Gunneridae</taxon>
        <taxon>Pentapetalae</taxon>
        <taxon>asterids</taxon>
        <taxon>lamiids</taxon>
        <taxon>Lamiales</taxon>
        <taxon>Orobanchaceae</taxon>
        <taxon>Orobanchaceae incertae sedis</taxon>
        <taxon>Phtheirospermum</taxon>
    </lineage>
</organism>
<feature type="domain" description="Smr" evidence="2">
    <location>
        <begin position="138"/>
        <end position="212"/>
    </location>
</feature>
<dbReference type="Proteomes" id="UP000653305">
    <property type="component" value="Unassembled WGS sequence"/>
</dbReference>
<gene>
    <name evidence="3" type="ORF">PHJA_000202800</name>
</gene>
<comment type="caution">
    <text evidence="3">The sequence shown here is derived from an EMBL/GenBank/DDBJ whole genome shotgun (WGS) entry which is preliminary data.</text>
</comment>
<dbReference type="SMART" id="SM01162">
    <property type="entry name" value="DUF1771"/>
    <property type="match status" value="1"/>
</dbReference>
<dbReference type="InterPro" id="IPR036063">
    <property type="entry name" value="Smr_dom_sf"/>
</dbReference>
<dbReference type="InterPro" id="IPR055319">
    <property type="entry name" value="At5g58720-like"/>
</dbReference>
<keyword evidence="4" id="KW-1185">Reference proteome</keyword>
<dbReference type="InterPro" id="IPR002625">
    <property type="entry name" value="Smr_dom"/>
</dbReference>
<reference evidence="3" key="1">
    <citation type="submission" date="2020-07" db="EMBL/GenBank/DDBJ databases">
        <title>Ethylene signaling mediates host invasion by parasitic plants.</title>
        <authorList>
            <person name="Yoshida S."/>
        </authorList>
    </citation>
    <scope>NUCLEOTIDE SEQUENCE</scope>
    <source>
        <strain evidence="3">Okayama</strain>
    </source>
</reference>
<evidence type="ECO:0000313" key="3">
    <source>
        <dbReference type="EMBL" id="GFP80595.1"/>
    </source>
</evidence>
<dbReference type="PANTHER" id="PTHR47676:SF1">
    <property type="entry name" value="SMR DOMAIN-CONTAINING PROTEIN"/>
    <property type="match status" value="1"/>
</dbReference>
<evidence type="ECO:0000259" key="2">
    <source>
        <dbReference type="PROSITE" id="PS50828"/>
    </source>
</evidence>
<dbReference type="EMBL" id="BMAC01000020">
    <property type="protein sequence ID" value="GFP80595.1"/>
    <property type="molecule type" value="Genomic_DNA"/>
</dbReference>
<dbReference type="AlphaFoldDB" id="A0A830B939"/>
<dbReference type="Pfam" id="PF01713">
    <property type="entry name" value="Smr"/>
    <property type="match status" value="1"/>
</dbReference>
<feature type="region of interest" description="Disordered" evidence="1">
    <location>
        <begin position="44"/>
        <end position="63"/>
    </location>
</feature>
<dbReference type="Pfam" id="PF08590">
    <property type="entry name" value="DUF1771"/>
    <property type="match status" value="1"/>
</dbReference>
<proteinExistence type="predicted"/>
<protein>
    <submittedName>
        <fullName evidence="3">Smr domain-containing protein ypl199c</fullName>
    </submittedName>
</protein>
<dbReference type="PROSITE" id="PS50828">
    <property type="entry name" value="SMR"/>
    <property type="match status" value="1"/>
</dbReference>
<dbReference type="Gene3D" id="3.30.1370.110">
    <property type="match status" value="1"/>
</dbReference>
<evidence type="ECO:0000313" key="4">
    <source>
        <dbReference type="Proteomes" id="UP000653305"/>
    </source>
</evidence>
<sequence>MGNMDFELPQKVLESLFKMPTPKAAEHEPNTMNWRNIAKKMTALGQRSEPGDSEQRRLTNGKGDEYQVLRESAQLHWSSMKSYYQKAVTAFTNGEKKYASYLSDQGRSQNKMAREADEKASQNIFTARNKTIENVVTIDLHGQHVKQAMKLLKLHLLFGAYVRSVRSFRVITGCGSHGVGKSKLKTSVVSLLQKEGIAWSEENQGTLLIRLDGQTDFSFLDSGSDSD</sequence>
<dbReference type="SMART" id="SM00463">
    <property type="entry name" value="SMR"/>
    <property type="match status" value="1"/>
</dbReference>
<accession>A0A830B939</accession>
<feature type="compositionally biased region" description="Basic and acidic residues" evidence="1">
    <location>
        <begin position="49"/>
        <end position="63"/>
    </location>
</feature>
<dbReference type="SUPFAM" id="SSF160443">
    <property type="entry name" value="SMR domain-like"/>
    <property type="match status" value="1"/>
</dbReference>
<evidence type="ECO:0000256" key="1">
    <source>
        <dbReference type="SAM" id="MobiDB-lite"/>
    </source>
</evidence>
<dbReference type="OrthoDB" id="3231855at2759"/>